<keyword evidence="4" id="KW-1185">Reference proteome</keyword>
<dbReference type="PANTHER" id="PTHR34720:SF9">
    <property type="entry name" value="BLR4714 PROTEIN"/>
    <property type="match status" value="1"/>
</dbReference>
<dbReference type="SUPFAM" id="SSF89260">
    <property type="entry name" value="Collagen-binding domain"/>
    <property type="match status" value="1"/>
</dbReference>
<sequence length="794" mass="83069">MPIKRHSPIVGCITALLLSTSALGAPGENGGAGFDGNPDNLPPGRLRSQIERLPPPAQQRALKWLERFDIPTQDYEFLRVDPSGGIYYEDTVLPDEVDGAESASGGEPQAVAPADTFLLHSRPGASKVVFLDFDGHVISGTAWNGGNNSLYARPFDTDGNPGSFSDSERNSIAEIWHRVSEDMAPFDIDVTTEDPGSFGPTTGHVLITEDTDEFGTDMPSKGAGGVAYVGVWGASYYTNYQPALVYFDNLGGGNPTYVSEAASHEFGHNLGLSHDGVAGGASYYTGHGSGYVSWAPIMGVGYYQNVTQWSQGEYSGANNTQDDLAIISDQLEYRPDDHANGMTAATPLLVDPNGAVYVTFPEIDPHNLNPANKGVIETRDDVDLFWFDTAEGYVSFNVIPAWEAFSRNSRRGANLDIEVSLYDAQGNWVASSDPLDDTLAQLDEYLPAGRYYLQVSGVGNSQSPYSDYGSLGMYFISGSVQPVSPDTTAPTPSPSGWWASAPSALSASRIDMAANPATDDSGVVQYYFQCVTGSGCSDSGWQSGTAFSATGLVPGTYYSFQVKARDAAHNETALSPMLGTTTLANQLPVAADDSAITDEGQSVVIAVLANDSDPDGGSLSIASHGQGNNGSVSQSGSSLVYVPAQDFFGTDSFTYTVTDGYGDSLPATVTVTVNEVNEPPVAVDDSAEVGLNSSLTIDVLANDSDPDQDPLSISGYTQGNKGAVVLSAGGDQLVYSSGNKRGGDSFTYTVIDNRGGSATATVVISISRNGGGDDGGDSGGGGNGGGKCHPKKGC</sequence>
<reference evidence="3" key="1">
    <citation type="submission" date="2021-04" db="EMBL/GenBank/DDBJ databases">
        <title>Oceanospirillales bacteria with DddD are important DMSP degraders in coastal seawater.</title>
        <authorList>
            <person name="Liu J."/>
        </authorList>
    </citation>
    <scope>NUCLEOTIDE SEQUENCE</scope>
    <source>
        <strain evidence="3">D13-1</strain>
    </source>
</reference>
<dbReference type="RefSeq" id="WP_255854957.1">
    <property type="nucleotide sequence ID" value="NZ_CP073347.1"/>
</dbReference>
<dbReference type="Gene3D" id="2.60.120.380">
    <property type="match status" value="1"/>
</dbReference>
<organism evidence="3 4">
    <name type="scientific">Marinobacterium rhizophilum</name>
    <dbReference type="NCBI Taxonomy" id="420402"/>
    <lineage>
        <taxon>Bacteria</taxon>
        <taxon>Pseudomonadati</taxon>
        <taxon>Pseudomonadota</taxon>
        <taxon>Gammaproteobacteria</taxon>
        <taxon>Oceanospirillales</taxon>
        <taxon>Oceanospirillaceae</taxon>
        <taxon>Marinobacterium</taxon>
    </lineage>
</organism>
<dbReference type="InterPro" id="IPR013783">
    <property type="entry name" value="Ig-like_fold"/>
</dbReference>
<protein>
    <submittedName>
        <fullName evidence="3">Tandem-95 repeat protein</fullName>
    </submittedName>
</protein>
<name>A0ABY5HNM1_9GAMM</name>
<dbReference type="Proteomes" id="UP001058461">
    <property type="component" value="Chromosome"/>
</dbReference>
<dbReference type="SUPFAM" id="SSF49265">
    <property type="entry name" value="Fibronectin type III"/>
    <property type="match status" value="1"/>
</dbReference>
<dbReference type="Pfam" id="PF13582">
    <property type="entry name" value="Reprolysin_3"/>
    <property type="match status" value="1"/>
</dbReference>
<dbReference type="Pfam" id="PF17963">
    <property type="entry name" value="Big_9"/>
    <property type="match status" value="2"/>
</dbReference>
<keyword evidence="2" id="KW-0732">Signal</keyword>
<feature type="chain" id="PRO_5047429770" evidence="2">
    <location>
        <begin position="25"/>
        <end position="794"/>
    </location>
</feature>
<dbReference type="NCBIfam" id="NF012211">
    <property type="entry name" value="tand_rpt_95"/>
    <property type="match status" value="2"/>
</dbReference>
<dbReference type="InterPro" id="IPR024079">
    <property type="entry name" value="MetalloPept_cat_dom_sf"/>
</dbReference>
<feature type="region of interest" description="Disordered" evidence="1">
    <location>
        <begin position="769"/>
        <end position="794"/>
    </location>
</feature>
<dbReference type="EMBL" id="CP073347">
    <property type="protein sequence ID" value="UTW12827.1"/>
    <property type="molecule type" value="Genomic_DNA"/>
</dbReference>
<evidence type="ECO:0000313" key="3">
    <source>
        <dbReference type="EMBL" id="UTW12827.1"/>
    </source>
</evidence>
<dbReference type="CDD" id="cd00063">
    <property type="entry name" value="FN3"/>
    <property type="match status" value="1"/>
</dbReference>
<dbReference type="InterPro" id="IPR036116">
    <property type="entry name" value="FN3_sf"/>
</dbReference>
<evidence type="ECO:0000256" key="1">
    <source>
        <dbReference type="SAM" id="MobiDB-lite"/>
    </source>
</evidence>
<proteinExistence type="predicted"/>
<gene>
    <name evidence="3" type="ORF">KDW95_03890</name>
</gene>
<feature type="compositionally biased region" description="Gly residues" evidence="1">
    <location>
        <begin position="769"/>
        <end position="787"/>
    </location>
</feature>
<dbReference type="SUPFAM" id="SSF55486">
    <property type="entry name" value="Metalloproteases ('zincins'), catalytic domain"/>
    <property type="match status" value="1"/>
</dbReference>
<evidence type="ECO:0000313" key="4">
    <source>
        <dbReference type="Proteomes" id="UP001058461"/>
    </source>
</evidence>
<accession>A0ABY5HNM1</accession>
<dbReference type="InterPro" id="IPR003961">
    <property type="entry name" value="FN3_dom"/>
</dbReference>
<feature type="signal peptide" evidence="2">
    <location>
        <begin position="1"/>
        <end position="24"/>
    </location>
</feature>
<dbReference type="Gene3D" id="2.60.40.2810">
    <property type="match status" value="2"/>
</dbReference>
<evidence type="ECO:0000256" key="2">
    <source>
        <dbReference type="SAM" id="SignalP"/>
    </source>
</evidence>
<dbReference type="PANTHER" id="PTHR34720">
    <property type="entry name" value="MICROCYSTIN DEPENDENT PROTEIN"/>
    <property type="match status" value="1"/>
</dbReference>
<dbReference type="Gene3D" id="2.60.40.10">
    <property type="entry name" value="Immunoglobulins"/>
    <property type="match status" value="1"/>
</dbReference>
<dbReference type="Gene3D" id="3.40.390.10">
    <property type="entry name" value="Collagenase (Catalytic Domain)"/>
    <property type="match status" value="1"/>
</dbReference>